<dbReference type="Proteomes" id="UP000007039">
    <property type="component" value="Chromosome"/>
</dbReference>
<dbReference type="AlphaFoldDB" id="E4TET1"/>
<sequence length="850" mass="97057" precursor="true">MEENIKITPMYSQFLQEKKNYPDAILFFRMGDFYEMFGEDAKIASKILNIALTARNKNEENPIPMCGIPYHSYIPYLKKLVDAGYKVAICEQLEDPKNAKGIVKRGVVRVVTPGTLIEDDILAGNDFNFILSFERDGDIFYAVVSDTSTGDTFVTKSVSIEDIITQWNPKEIITTINNPPVGNATILRYRYNDEYMLDRVAEYYGITSTVAIGIREEVIVKALFNLIKYIDDNLLDVKLKFPEFFTFDNTLYMDAVAIKTLEVVESSDPSGRTSLFDVLNFCKTAMGERLLKFYLLTPTRLKFEILRRQEWITFFVNNSDLIDSLSKILSEINDIERIITRISAKKGSPRDLIGLKNSLKQLPQIKKILKGYVSPILQDFIKNFDDLKDIYQLIDHAISDDPPLNIKDCGVIKDGYSTEVDELRSIRKNSQSLLLKIENEEKEKTGISTLKVRYNKVFGYYIEISKGQVGKVPDYYERRQTLVNAERFITPELKKLEEKILTAEERLQELEYEIFCQIRDGVSSNASRIRYVAQMVAEIDFFISSAYCAIKYNYVRPEVGDFEEIKIIDGRHPVIERRVKEGFVPNDVLLDGTKNRLMIITGPNMSGKSTYLRTVAVITLMAHCGLFVPAREAKIGFVDRIFTRVGASDNLARGESTFMVEMLETANIIKNATQKSLIILDEIGRGTSTFDGLSIAWSVAEYIAERVKAKTLFATHYHELTELESMVAGVKNYTALVKEWKNEIIFMRKITEGVADKSYGIYVAKLAGLPEAIVSRAEEVLSILEKHEISIDGSFMMTKKKRSYERTVIQPMLLFEEHPIISELKGINPDELSPKEALDLFYRIREKLDA</sequence>
<dbReference type="SUPFAM" id="SSF48334">
    <property type="entry name" value="DNA repair protein MutS, domain III"/>
    <property type="match status" value="1"/>
</dbReference>
<dbReference type="Pfam" id="PF05190">
    <property type="entry name" value="MutS_IV"/>
    <property type="match status" value="1"/>
</dbReference>
<dbReference type="PIRSF" id="PIRSF037677">
    <property type="entry name" value="DNA_mis_repair_Msh6"/>
    <property type="match status" value="1"/>
</dbReference>
<dbReference type="CDD" id="cd03284">
    <property type="entry name" value="ABC_MutS1"/>
    <property type="match status" value="1"/>
</dbReference>
<dbReference type="InterPro" id="IPR007695">
    <property type="entry name" value="DNA_mismatch_repair_MutS-lik_N"/>
</dbReference>
<dbReference type="InterPro" id="IPR000432">
    <property type="entry name" value="DNA_mismatch_repair_MutS_C"/>
</dbReference>
<keyword evidence="6 9" id="KW-0238">DNA-binding</keyword>
<dbReference type="HAMAP" id="MF_00096">
    <property type="entry name" value="MutS"/>
    <property type="match status" value="1"/>
</dbReference>
<evidence type="ECO:0000259" key="10">
    <source>
        <dbReference type="PROSITE" id="PS00486"/>
    </source>
</evidence>
<dbReference type="OrthoDB" id="9802448at2"/>
<dbReference type="Pfam" id="PF00488">
    <property type="entry name" value="MutS_V"/>
    <property type="match status" value="1"/>
</dbReference>
<dbReference type="SMART" id="SM00533">
    <property type="entry name" value="MUTSd"/>
    <property type="match status" value="1"/>
</dbReference>
<evidence type="ECO:0000313" key="11">
    <source>
        <dbReference type="EMBL" id="ADR18337.1"/>
    </source>
</evidence>
<evidence type="ECO:0000256" key="3">
    <source>
        <dbReference type="ARBA" id="ARBA00022741"/>
    </source>
</evidence>
<evidence type="ECO:0000256" key="9">
    <source>
        <dbReference type="HAMAP-Rule" id="MF_00096"/>
    </source>
</evidence>
<dbReference type="InterPro" id="IPR017261">
    <property type="entry name" value="DNA_mismatch_repair_MutS/MSH"/>
</dbReference>
<evidence type="ECO:0000256" key="7">
    <source>
        <dbReference type="ARBA" id="ARBA00023204"/>
    </source>
</evidence>
<dbReference type="Gene3D" id="1.10.1420.10">
    <property type="match status" value="2"/>
</dbReference>
<dbReference type="EMBL" id="CP002347">
    <property type="protein sequence ID" value="ADR18337.1"/>
    <property type="molecule type" value="Genomic_DNA"/>
</dbReference>
<evidence type="ECO:0000256" key="6">
    <source>
        <dbReference type="ARBA" id="ARBA00023125"/>
    </source>
</evidence>
<comment type="function">
    <text evidence="8 9">This protein is involved in the repair of mismatches in DNA. It is possible that it carries out the mismatch recognition step. This protein has a weak ATPase activity.</text>
</comment>
<dbReference type="GO" id="GO:0005829">
    <property type="term" value="C:cytosol"/>
    <property type="evidence" value="ECO:0007669"/>
    <property type="project" value="TreeGrafter"/>
</dbReference>
<dbReference type="GO" id="GO:0003684">
    <property type="term" value="F:damaged DNA binding"/>
    <property type="evidence" value="ECO:0007669"/>
    <property type="project" value="UniProtKB-UniRule"/>
</dbReference>
<name>E4TET1_CALNY</name>
<dbReference type="GO" id="GO:0140664">
    <property type="term" value="F:ATP-dependent DNA damage sensor activity"/>
    <property type="evidence" value="ECO:0007669"/>
    <property type="project" value="InterPro"/>
</dbReference>
<feature type="domain" description="DNA mismatch repair proteins mutS family" evidence="10">
    <location>
        <begin position="676"/>
        <end position="692"/>
    </location>
</feature>
<dbReference type="NCBIfam" id="NF003810">
    <property type="entry name" value="PRK05399.1"/>
    <property type="match status" value="1"/>
</dbReference>
<dbReference type="FunFam" id="3.40.50.300:FF:000870">
    <property type="entry name" value="MutS protein homolog 4"/>
    <property type="match status" value="1"/>
</dbReference>
<dbReference type="Pfam" id="PF01624">
    <property type="entry name" value="MutS_I"/>
    <property type="match status" value="1"/>
</dbReference>
<dbReference type="PANTHER" id="PTHR11361:SF34">
    <property type="entry name" value="DNA MISMATCH REPAIR PROTEIN MSH1, MITOCHONDRIAL"/>
    <property type="match status" value="1"/>
</dbReference>
<dbReference type="InterPro" id="IPR016151">
    <property type="entry name" value="DNA_mismatch_repair_MutS_N"/>
</dbReference>
<dbReference type="PROSITE" id="PS00486">
    <property type="entry name" value="DNA_MISMATCH_REPAIR_2"/>
    <property type="match status" value="1"/>
</dbReference>
<evidence type="ECO:0000256" key="4">
    <source>
        <dbReference type="ARBA" id="ARBA00022763"/>
    </source>
</evidence>
<feature type="binding site" evidence="9">
    <location>
        <begin position="602"/>
        <end position="609"/>
    </location>
    <ligand>
        <name>ATP</name>
        <dbReference type="ChEBI" id="CHEBI:30616"/>
    </ligand>
</feature>
<organism evidence="11 12">
    <name type="scientific">Calditerrivibrio nitroreducens (strain DSM 19672 / NBRC 101217 / Yu37-1)</name>
    <dbReference type="NCBI Taxonomy" id="768670"/>
    <lineage>
        <taxon>Bacteria</taxon>
        <taxon>Pseudomonadati</taxon>
        <taxon>Deferribacterota</taxon>
        <taxon>Deferribacteres</taxon>
        <taxon>Deferribacterales</taxon>
        <taxon>Calditerrivibrionaceae</taxon>
    </lineage>
</organism>
<accession>E4TET1</accession>
<dbReference type="InterPro" id="IPR036678">
    <property type="entry name" value="MutS_con_dom_sf"/>
</dbReference>
<evidence type="ECO:0000256" key="5">
    <source>
        <dbReference type="ARBA" id="ARBA00022840"/>
    </source>
</evidence>
<keyword evidence="7 9" id="KW-0234">DNA repair</keyword>
<dbReference type="PANTHER" id="PTHR11361">
    <property type="entry name" value="DNA MISMATCH REPAIR PROTEIN MUTS FAMILY MEMBER"/>
    <property type="match status" value="1"/>
</dbReference>
<dbReference type="STRING" id="768670.Calni_0424"/>
<evidence type="ECO:0000313" key="12">
    <source>
        <dbReference type="Proteomes" id="UP000007039"/>
    </source>
</evidence>
<dbReference type="GO" id="GO:0005524">
    <property type="term" value="F:ATP binding"/>
    <property type="evidence" value="ECO:0007669"/>
    <property type="project" value="UniProtKB-UniRule"/>
</dbReference>
<dbReference type="Gene3D" id="3.40.1170.10">
    <property type="entry name" value="DNA repair protein MutS, domain I"/>
    <property type="match status" value="1"/>
</dbReference>
<dbReference type="InterPro" id="IPR007696">
    <property type="entry name" value="DNA_mismatch_repair_MutS_core"/>
</dbReference>
<keyword evidence="12" id="KW-1185">Reference proteome</keyword>
<evidence type="ECO:0000256" key="2">
    <source>
        <dbReference type="ARBA" id="ARBA00021982"/>
    </source>
</evidence>
<dbReference type="eggNOG" id="COG0249">
    <property type="taxonomic scope" value="Bacteria"/>
</dbReference>
<dbReference type="SMART" id="SM00534">
    <property type="entry name" value="MUTSac"/>
    <property type="match status" value="1"/>
</dbReference>
<proteinExistence type="inferred from homology"/>
<dbReference type="GO" id="GO:0006298">
    <property type="term" value="P:mismatch repair"/>
    <property type="evidence" value="ECO:0007669"/>
    <property type="project" value="UniProtKB-UniRule"/>
</dbReference>
<dbReference type="InterPro" id="IPR045076">
    <property type="entry name" value="MutS"/>
</dbReference>
<keyword evidence="4 9" id="KW-0227">DNA damage</keyword>
<dbReference type="Gene3D" id="6.10.140.430">
    <property type="match status" value="1"/>
</dbReference>
<dbReference type="InterPro" id="IPR007861">
    <property type="entry name" value="DNA_mismatch_repair_MutS_clamp"/>
</dbReference>
<dbReference type="SUPFAM" id="SSF53150">
    <property type="entry name" value="DNA repair protein MutS, domain II"/>
    <property type="match status" value="1"/>
</dbReference>
<dbReference type="HOGENOM" id="CLU_002472_4_0_0"/>
<dbReference type="FunFam" id="3.40.1170.10:FF:000001">
    <property type="entry name" value="DNA mismatch repair protein MutS"/>
    <property type="match status" value="1"/>
</dbReference>
<dbReference type="SUPFAM" id="SSF52540">
    <property type="entry name" value="P-loop containing nucleoside triphosphate hydrolases"/>
    <property type="match status" value="1"/>
</dbReference>
<dbReference type="Pfam" id="PF05192">
    <property type="entry name" value="MutS_III"/>
    <property type="match status" value="1"/>
</dbReference>
<keyword evidence="3 9" id="KW-0547">Nucleotide-binding</keyword>
<gene>
    <name evidence="9" type="primary">mutS</name>
    <name evidence="11" type="ordered locus">Calni_0424</name>
</gene>
<dbReference type="InterPro" id="IPR005748">
    <property type="entry name" value="DNA_mismatch_repair_MutS"/>
</dbReference>
<dbReference type="RefSeq" id="WP_013450553.1">
    <property type="nucleotide sequence ID" value="NC_014758.1"/>
</dbReference>
<dbReference type="KEGG" id="cni:Calni_0424"/>
<protein>
    <recommendedName>
        <fullName evidence="2 9">DNA mismatch repair protein MutS</fullName>
    </recommendedName>
</protein>
<evidence type="ECO:0000256" key="8">
    <source>
        <dbReference type="ARBA" id="ARBA00024647"/>
    </source>
</evidence>
<dbReference type="InterPro" id="IPR027417">
    <property type="entry name" value="P-loop_NTPase"/>
</dbReference>
<comment type="similarity">
    <text evidence="1 9">Belongs to the DNA mismatch repair MutS family.</text>
</comment>
<keyword evidence="5 9" id="KW-0067">ATP-binding</keyword>
<dbReference type="InterPro" id="IPR036187">
    <property type="entry name" value="DNA_mismatch_repair_MutS_sf"/>
</dbReference>
<dbReference type="Gene3D" id="3.40.50.300">
    <property type="entry name" value="P-loop containing nucleotide triphosphate hydrolases"/>
    <property type="match status" value="1"/>
</dbReference>
<dbReference type="NCBIfam" id="TIGR01070">
    <property type="entry name" value="mutS1"/>
    <property type="match status" value="1"/>
</dbReference>
<dbReference type="GO" id="GO:0030983">
    <property type="term" value="F:mismatched DNA binding"/>
    <property type="evidence" value="ECO:0007669"/>
    <property type="project" value="InterPro"/>
</dbReference>
<evidence type="ECO:0000256" key="1">
    <source>
        <dbReference type="ARBA" id="ARBA00006271"/>
    </source>
</evidence>
<reference evidence="11 12" key="1">
    <citation type="journal article" date="2011" name="Stand. Genomic Sci.">
        <title>Complete genome sequence of Calditerrivibrio nitroreducens type strain (Yu37-1).</title>
        <authorList>
            <person name="Pitluck S."/>
            <person name="Sikorski J."/>
            <person name="Zeytun A."/>
            <person name="Lapidus A."/>
            <person name="Nolan M."/>
            <person name="Lucas S."/>
            <person name="Hammon N."/>
            <person name="Deshpande S."/>
            <person name="Cheng J.F."/>
            <person name="Tapia R."/>
            <person name="Han C."/>
            <person name="Goodwin L."/>
            <person name="Liolios K."/>
            <person name="Pagani I."/>
            <person name="Ivanova N."/>
            <person name="Mavromatis K."/>
            <person name="Pati A."/>
            <person name="Chen A."/>
            <person name="Palaniappan K."/>
            <person name="Hauser L."/>
            <person name="Chang Y.J."/>
            <person name="Jeffries C.D."/>
            <person name="Detter J.C."/>
            <person name="Brambilla E."/>
            <person name="Djao O.D."/>
            <person name="Rohde M."/>
            <person name="Spring S."/>
            <person name="Goker M."/>
            <person name="Woyke T."/>
            <person name="Bristow J."/>
            <person name="Eisen J.A."/>
            <person name="Markowitz V."/>
            <person name="Hugenholtz P."/>
            <person name="Kyrpides N.C."/>
            <person name="Klenk H.P."/>
            <person name="Land M."/>
        </authorList>
    </citation>
    <scope>NUCLEOTIDE SEQUENCE [LARGE SCALE GENOMIC DNA]</scope>
    <source>
        <strain evidence="12">DSM 19672 / NBRC 101217 / Yu37-1</strain>
    </source>
</reference>
<dbReference type="SUPFAM" id="SSF55271">
    <property type="entry name" value="DNA repair protein MutS, domain I"/>
    <property type="match status" value="1"/>
</dbReference>